<reference evidence="3" key="1">
    <citation type="submission" date="2020-05" db="EMBL/GenBank/DDBJ databases">
        <authorList>
            <person name="Chiriac C."/>
            <person name="Salcher M."/>
            <person name="Ghai R."/>
            <person name="Kavagutti S V."/>
        </authorList>
    </citation>
    <scope>NUCLEOTIDE SEQUENCE</scope>
</reference>
<dbReference type="PROSITE" id="PS00061">
    <property type="entry name" value="ADH_SHORT"/>
    <property type="match status" value="1"/>
</dbReference>
<organism evidence="3">
    <name type="scientific">freshwater metagenome</name>
    <dbReference type="NCBI Taxonomy" id="449393"/>
    <lineage>
        <taxon>unclassified sequences</taxon>
        <taxon>metagenomes</taxon>
        <taxon>ecological metagenomes</taxon>
    </lineage>
</organism>
<dbReference type="PANTHER" id="PTHR45024">
    <property type="entry name" value="DEHYDROGENASES, SHORT CHAIN"/>
    <property type="match status" value="1"/>
</dbReference>
<comment type="similarity">
    <text evidence="1">Belongs to the short-chain dehydrogenases/reductases (SDR) family.</text>
</comment>
<name>A0A6J6CFN0_9ZZZZ</name>
<proteinExistence type="inferred from homology"/>
<dbReference type="InterPro" id="IPR020904">
    <property type="entry name" value="Sc_DH/Rdtase_CS"/>
</dbReference>
<sequence length="311" mass="32349">MLQPCSALYGGSMVESLIRFDGRVAIVTGAGRGLGREHALLLASRGAQVVVNDVSAEHAAKTAEDIMKQGGHAVADTNSVSDPAAAAAIVVTALETFGGLHIVINNAGRGGPTGTIEETSDAQVATIISSHLIGSYNVSRAAWGHLREQNYGRILMTSSSAAIGSLGMPAYSMAKAGLIGLGRSLALEGAPVGIKVNILMPIGYTRSAALNPNEDTRQWMEANFAPQMCSPAATWLVHEDVACSGEIFTTGAGRVALISTLGVPGWSGGPEISLESLRDHWPSVIDMDGSTPMLYSRDDLGFYSGPATWRG</sequence>
<dbReference type="PRINTS" id="PR00080">
    <property type="entry name" value="SDRFAMILY"/>
</dbReference>
<dbReference type="PANTHER" id="PTHR45024:SF2">
    <property type="entry name" value="SCP2 DOMAIN-CONTAINING PROTEIN"/>
    <property type="match status" value="1"/>
</dbReference>
<dbReference type="Pfam" id="PF00106">
    <property type="entry name" value="adh_short"/>
    <property type="match status" value="1"/>
</dbReference>
<accession>A0A6J6CFN0</accession>
<evidence type="ECO:0000256" key="2">
    <source>
        <dbReference type="ARBA" id="ARBA00023002"/>
    </source>
</evidence>
<evidence type="ECO:0000256" key="1">
    <source>
        <dbReference type="ARBA" id="ARBA00006484"/>
    </source>
</evidence>
<dbReference type="SUPFAM" id="SSF51735">
    <property type="entry name" value="NAD(P)-binding Rossmann-fold domains"/>
    <property type="match status" value="1"/>
</dbReference>
<gene>
    <name evidence="3" type="ORF">UFOPK1421_01126</name>
</gene>
<dbReference type="AlphaFoldDB" id="A0A6J6CFN0"/>
<dbReference type="InterPro" id="IPR051687">
    <property type="entry name" value="Peroxisomal_Beta-Oxidation"/>
</dbReference>
<dbReference type="EMBL" id="CAEZSL010000131">
    <property type="protein sequence ID" value="CAB4548678.1"/>
    <property type="molecule type" value="Genomic_DNA"/>
</dbReference>
<dbReference type="InterPro" id="IPR036291">
    <property type="entry name" value="NAD(P)-bd_dom_sf"/>
</dbReference>
<dbReference type="GO" id="GO:0016491">
    <property type="term" value="F:oxidoreductase activity"/>
    <property type="evidence" value="ECO:0007669"/>
    <property type="project" value="UniProtKB-KW"/>
</dbReference>
<dbReference type="PRINTS" id="PR00081">
    <property type="entry name" value="GDHRDH"/>
</dbReference>
<keyword evidence="2" id="KW-0560">Oxidoreductase</keyword>
<protein>
    <submittedName>
        <fullName evidence="3">Unannotated protein</fullName>
    </submittedName>
</protein>
<dbReference type="Gene3D" id="3.40.50.720">
    <property type="entry name" value="NAD(P)-binding Rossmann-like Domain"/>
    <property type="match status" value="1"/>
</dbReference>
<dbReference type="InterPro" id="IPR002347">
    <property type="entry name" value="SDR_fam"/>
</dbReference>
<evidence type="ECO:0000313" key="3">
    <source>
        <dbReference type="EMBL" id="CAB4548678.1"/>
    </source>
</evidence>